<feature type="transmembrane region" description="Helical" evidence="3">
    <location>
        <begin position="275"/>
        <end position="295"/>
    </location>
</feature>
<dbReference type="InterPro" id="IPR043128">
    <property type="entry name" value="Rev_trsase/Diguanyl_cyclase"/>
</dbReference>
<evidence type="ECO:0000313" key="6">
    <source>
        <dbReference type="Proteomes" id="UP000463138"/>
    </source>
</evidence>
<dbReference type="SMART" id="SM00267">
    <property type="entry name" value="GGDEF"/>
    <property type="match status" value="1"/>
</dbReference>
<feature type="transmembrane region" description="Helical" evidence="3">
    <location>
        <begin position="307"/>
        <end position="325"/>
    </location>
</feature>
<proteinExistence type="predicted"/>
<feature type="transmembrane region" description="Helical" evidence="3">
    <location>
        <begin position="239"/>
        <end position="263"/>
    </location>
</feature>
<keyword evidence="6" id="KW-1185">Reference proteome</keyword>
<feature type="transmembrane region" description="Helical" evidence="3">
    <location>
        <begin position="210"/>
        <end position="232"/>
    </location>
</feature>
<dbReference type="PANTHER" id="PTHR46663">
    <property type="entry name" value="DIGUANYLATE CYCLASE DGCT-RELATED"/>
    <property type="match status" value="1"/>
</dbReference>
<evidence type="ECO:0000256" key="2">
    <source>
        <dbReference type="ARBA" id="ARBA00004533"/>
    </source>
</evidence>
<keyword evidence="3" id="KW-0812">Transmembrane</keyword>
<dbReference type="OrthoDB" id="9803824at2"/>
<feature type="transmembrane region" description="Helical" evidence="3">
    <location>
        <begin position="331"/>
        <end position="354"/>
    </location>
</feature>
<dbReference type="Pfam" id="PF07696">
    <property type="entry name" value="7TMR-DISMED2"/>
    <property type="match status" value="1"/>
</dbReference>
<dbReference type="PANTHER" id="PTHR46663:SF2">
    <property type="entry name" value="GGDEF DOMAIN-CONTAINING PROTEIN"/>
    <property type="match status" value="1"/>
</dbReference>
<dbReference type="FunFam" id="3.30.70.270:FF:000001">
    <property type="entry name" value="Diguanylate cyclase domain protein"/>
    <property type="match status" value="1"/>
</dbReference>
<accession>A0A7V7KY02</accession>
<evidence type="ECO:0000256" key="1">
    <source>
        <dbReference type="ARBA" id="ARBA00001946"/>
    </source>
</evidence>
<dbReference type="SUPFAM" id="SSF55073">
    <property type="entry name" value="Nucleotide cyclase"/>
    <property type="match status" value="1"/>
</dbReference>
<dbReference type="Pfam" id="PF07695">
    <property type="entry name" value="7TMR-DISM_7TM"/>
    <property type="match status" value="1"/>
</dbReference>
<dbReference type="AlphaFoldDB" id="A0A7V7KY02"/>
<reference evidence="5 6" key="1">
    <citation type="submission" date="2018-07" db="EMBL/GenBank/DDBJ databases">
        <title>Pseudomonas laoshanensis sp. nov., isolated from soil.</title>
        <authorList>
            <person name="Sun J."/>
            <person name="Yu L."/>
            <person name="Wang M."/>
            <person name="Zhang C."/>
        </authorList>
    </citation>
    <scope>NUCLEOTIDE SEQUENCE [LARGE SCALE GENOMIC DNA]</scope>
    <source>
        <strain evidence="5 6">Y22</strain>
    </source>
</reference>
<dbReference type="PROSITE" id="PS50887">
    <property type="entry name" value="GGDEF"/>
    <property type="match status" value="1"/>
</dbReference>
<sequence length="645" mass="71295">MVFSATSADSLPGSPASVRTRLSARMLCLYRLLSAFCLLCVSTLALGQPTVLTLDGSETGISLQQHAYYLRDPEGMLGIDDVRARAADFRPASERRDLNFSYTRDHVWLRIDIQSAAQEPRTWILEMRYASLDRVSLFNIGADGMTQQHAGDTLPYQQRSIGHRNPVFEIELAPGEKRSLYLLAHSEGSLTLDNQLWNTAAFHEQSQMTYVLLAIYFGMLLALASYNLMLFAVLGERSFVLYVCFVISFGIGVLAINGLGAQYLWPNLGQIGNRILPFFLSLSATIGILFAQSFLDTARRAEGLNRFLSIWAWVAMTATLITLVADGQRALQLMSVIGLFTTLVLFVTGILCAMRRIPGSLIFVCAWLMLLTGGMLLALRNFSVIPSNFFTVNAMQIGSAMEMLLLSLGLAARFNELKRLKESAQRQALKSQKQVLVSLLQQEKILEQRVTERTEALAQANARLELLAMQDPLTGLANRTALTQHLQQAMPRTERRNELLALVLIDLDSFKAINDELGHDTGDQVLEQVAARLSGCARETDLVARLGGDEFILISEGIVDQNDALMLGERLLDALSLPISLSDGSISIGASIGISLTNGVQPDIETLMRHADQAMYQRKRSGRNGVVLYNPLADSPFSPDKLRER</sequence>
<dbReference type="Gene3D" id="2.60.40.2380">
    <property type="match status" value="1"/>
</dbReference>
<dbReference type="InterPro" id="IPR000160">
    <property type="entry name" value="GGDEF_dom"/>
</dbReference>
<dbReference type="Proteomes" id="UP000463138">
    <property type="component" value="Unassembled WGS sequence"/>
</dbReference>
<dbReference type="EMBL" id="QOVF01000002">
    <property type="protein sequence ID" value="KAA0695191.1"/>
    <property type="molecule type" value="Genomic_DNA"/>
</dbReference>
<dbReference type="Gene3D" id="3.30.70.270">
    <property type="match status" value="1"/>
</dbReference>
<keyword evidence="3" id="KW-0472">Membrane</keyword>
<evidence type="ECO:0000256" key="3">
    <source>
        <dbReference type="SAM" id="Phobius"/>
    </source>
</evidence>
<gene>
    <name evidence="5" type="ORF">DT594_10170</name>
</gene>
<feature type="transmembrane region" description="Helical" evidence="3">
    <location>
        <begin position="361"/>
        <end position="382"/>
    </location>
</feature>
<comment type="caution">
    <text evidence="5">The sequence shown here is derived from an EMBL/GenBank/DDBJ whole genome shotgun (WGS) entry which is preliminary data.</text>
</comment>
<dbReference type="GO" id="GO:0003824">
    <property type="term" value="F:catalytic activity"/>
    <property type="evidence" value="ECO:0007669"/>
    <property type="project" value="UniProtKB-ARBA"/>
</dbReference>
<feature type="domain" description="GGDEF" evidence="4">
    <location>
        <begin position="498"/>
        <end position="631"/>
    </location>
</feature>
<evidence type="ECO:0000313" key="5">
    <source>
        <dbReference type="EMBL" id="KAA0695191.1"/>
    </source>
</evidence>
<organism evidence="5 6">
    <name type="scientific">Halopseudomonas laoshanensis</name>
    <dbReference type="NCBI Taxonomy" id="2268758"/>
    <lineage>
        <taxon>Bacteria</taxon>
        <taxon>Pseudomonadati</taxon>
        <taxon>Pseudomonadota</taxon>
        <taxon>Gammaproteobacteria</taxon>
        <taxon>Pseudomonadales</taxon>
        <taxon>Pseudomonadaceae</taxon>
        <taxon>Halopseudomonas</taxon>
    </lineage>
</organism>
<dbReference type="Pfam" id="PF00990">
    <property type="entry name" value="GGDEF"/>
    <property type="match status" value="1"/>
</dbReference>
<protein>
    <submittedName>
        <fullName evidence="5">GGDEF domain-containing protein</fullName>
    </submittedName>
</protein>
<comment type="subcellular location">
    <subcellularLocation>
        <location evidence="2">Cell inner membrane</location>
    </subcellularLocation>
</comment>
<dbReference type="InterPro" id="IPR011622">
    <property type="entry name" value="7TMR_DISM_rcpt_extracell_dom2"/>
</dbReference>
<dbReference type="NCBIfam" id="TIGR00254">
    <property type="entry name" value="GGDEF"/>
    <property type="match status" value="1"/>
</dbReference>
<dbReference type="InterPro" id="IPR052163">
    <property type="entry name" value="DGC-Regulatory_Protein"/>
</dbReference>
<dbReference type="InterPro" id="IPR029787">
    <property type="entry name" value="Nucleotide_cyclase"/>
</dbReference>
<dbReference type="InterPro" id="IPR011623">
    <property type="entry name" value="7TMR_DISM_rcpt_extracell_dom1"/>
</dbReference>
<dbReference type="CDD" id="cd01949">
    <property type="entry name" value="GGDEF"/>
    <property type="match status" value="1"/>
</dbReference>
<feature type="transmembrane region" description="Helical" evidence="3">
    <location>
        <begin position="394"/>
        <end position="412"/>
    </location>
</feature>
<evidence type="ECO:0000259" key="4">
    <source>
        <dbReference type="PROSITE" id="PS50887"/>
    </source>
</evidence>
<comment type="cofactor">
    <cofactor evidence="1">
        <name>Mg(2+)</name>
        <dbReference type="ChEBI" id="CHEBI:18420"/>
    </cofactor>
</comment>
<keyword evidence="3" id="KW-1133">Transmembrane helix</keyword>
<dbReference type="GO" id="GO:0005886">
    <property type="term" value="C:plasma membrane"/>
    <property type="evidence" value="ECO:0007669"/>
    <property type="project" value="UniProtKB-SubCell"/>
</dbReference>
<name>A0A7V7KY02_9GAMM</name>